<keyword evidence="1" id="KW-0472">Membrane</keyword>
<dbReference type="RefSeq" id="WP_344602525.1">
    <property type="nucleotide sequence ID" value="NZ_BAAAHE010000008.1"/>
</dbReference>
<proteinExistence type="predicted"/>
<accession>A0ABN1GGS2</accession>
<dbReference type="PANTHER" id="PTHR11941:SF75">
    <property type="entry name" value="ENOYL-COA HYDRATASE_ISOMERASE FAMILY PROTEIN"/>
    <property type="match status" value="1"/>
</dbReference>
<dbReference type="SUPFAM" id="SSF52096">
    <property type="entry name" value="ClpP/crotonase"/>
    <property type="match status" value="1"/>
</dbReference>
<dbReference type="PANTHER" id="PTHR11941">
    <property type="entry name" value="ENOYL-COA HYDRATASE-RELATED"/>
    <property type="match status" value="1"/>
</dbReference>
<protein>
    <submittedName>
        <fullName evidence="2">Enoyl-CoA hydratase-related protein</fullName>
    </submittedName>
</protein>
<keyword evidence="1" id="KW-0812">Transmembrane</keyword>
<keyword evidence="1" id="KW-1133">Transmembrane helix</keyword>
<dbReference type="Pfam" id="PF00378">
    <property type="entry name" value="ECH_1"/>
    <property type="match status" value="1"/>
</dbReference>
<dbReference type="Gene3D" id="3.90.226.10">
    <property type="entry name" value="2-enoyl-CoA Hydratase, Chain A, domain 1"/>
    <property type="match status" value="1"/>
</dbReference>
<gene>
    <name evidence="2" type="ORF">GCM10009547_11350</name>
</gene>
<sequence>MTESLAATPRLDKDGSVAVLSLGAGENRFNLDSVRALDALLTEVEQGSFTALVTTAEGKIWSNGFDTPWIAANRDLAPETVIAGERLLARMLTFPVPTVAAIGGHCFAAGLLYALAHDLRVMRADRGFVCLPEVTFGAVFTPGMNDLLTARLNPSVAHRAIVLGQRFGGPDAVAAGIVDEAVAEDEVVARAVALAGAHAGNGREAVSALKRQLYAKALGSLGQPTPPGLLQALVDLESGRA</sequence>
<comment type="caution">
    <text evidence="2">The sequence shown here is derived from an EMBL/GenBank/DDBJ whole genome shotgun (WGS) entry which is preliminary data.</text>
</comment>
<evidence type="ECO:0000313" key="3">
    <source>
        <dbReference type="Proteomes" id="UP001500957"/>
    </source>
</evidence>
<keyword evidence="3" id="KW-1185">Reference proteome</keyword>
<dbReference type="InterPro" id="IPR029045">
    <property type="entry name" value="ClpP/crotonase-like_dom_sf"/>
</dbReference>
<reference evidence="2 3" key="1">
    <citation type="journal article" date="2019" name="Int. J. Syst. Evol. Microbiol.">
        <title>The Global Catalogue of Microorganisms (GCM) 10K type strain sequencing project: providing services to taxonomists for standard genome sequencing and annotation.</title>
        <authorList>
            <consortium name="The Broad Institute Genomics Platform"/>
            <consortium name="The Broad Institute Genome Sequencing Center for Infectious Disease"/>
            <person name="Wu L."/>
            <person name="Ma J."/>
        </authorList>
    </citation>
    <scope>NUCLEOTIDE SEQUENCE [LARGE SCALE GENOMIC DNA]</scope>
    <source>
        <strain evidence="2 3">JCM 10671</strain>
    </source>
</reference>
<organism evidence="2 3">
    <name type="scientific">Sporichthya brevicatena</name>
    <dbReference type="NCBI Taxonomy" id="171442"/>
    <lineage>
        <taxon>Bacteria</taxon>
        <taxon>Bacillati</taxon>
        <taxon>Actinomycetota</taxon>
        <taxon>Actinomycetes</taxon>
        <taxon>Sporichthyales</taxon>
        <taxon>Sporichthyaceae</taxon>
        <taxon>Sporichthya</taxon>
    </lineage>
</organism>
<feature type="transmembrane region" description="Helical" evidence="1">
    <location>
        <begin position="94"/>
        <end position="116"/>
    </location>
</feature>
<evidence type="ECO:0000256" key="1">
    <source>
        <dbReference type="SAM" id="Phobius"/>
    </source>
</evidence>
<dbReference type="EMBL" id="BAAAHE010000008">
    <property type="protein sequence ID" value="GAA0611044.1"/>
    <property type="molecule type" value="Genomic_DNA"/>
</dbReference>
<dbReference type="Proteomes" id="UP001500957">
    <property type="component" value="Unassembled WGS sequence"/>
</dbReference>
<name>A0ABN1GGS2_9ACTN</name>
<evidence type="ECO:0000313" key="2">
    <source>
        <dbReference type="EMBL" id="GAA0611044.1"/>
    </source>
</evidence>
<dbReference type="InterPro" id="IPR001753">
    <property type="entry name" value="Enoyl-CoA_hydra/iso"/>
</dbReference>
<dbReference type="CDD" id="cd06558">
    <property type="entry name" value="crotonase-like"/>
    <property type="match status" value="1"/>
</dbReference>